<dbReference type="RefSeq" id="WP_187015556.1">
    <property type="nucleotide sequence ID" value="NZ_JACOQI010000015.1"/>
</dbReference>
<evidence type="ECO:0000313" key="3">
    <source>
        <dbReference type="EMBL" id="MBC5771363.1"/>
    </source>
</evidence>
<dbReference type="Proteomes" id="UP000620327">
    <property type="component" value="Unassembled WGS sequence"/>
</dbReference>
<dbReference type="AlphaFoldDB" id="A0A923MJC0"/>
<evidence type="ECO:0000256" key="1">
    <source>
        <dbReference type="SAM" id="MobiDB-lite"/>
    </source>
</evidence>
<sequence length="468" mass="54584">MAVTKILPRSGGLQQAIDYVLNGDKTDDCILTAHFNCDPGREYRQMMQTKWETHRTDGRQCYHIIQSFRPGEITPELALEIAKEFVREHLDGFEAVIGTHVDRHHIHSHIVFNSVNADTGEKYHSTQQSYYQQIRGISDRLCREHGLSVIMAGESAKAISYVEWLRRSKGQPTFRSMLEADLRAAIQDANDLGHFFLLMEHMGYEIRHGDRLGFRLRGQERFQYPGRRNTLFTENGIRAAIQGNLAEIEAGSRPTVLSRPKYRPYLAHPKYTGFLALYVHYLYLLGKIGQRQYPPRMTPHLRQEVMRFEQYQAQFAFLRENDITTPADMAAFEQRTEETLAKLIKQRTILNVRKKKRQKLYTALADVEALAPSKALYEEGLTGMEAEFERYMEAVALLESSGVPRNRLTEEKAEIYEQLAELNREIRTERQKLKLCHKIQNQVPVMEQDIQKTEEHQKEVREHEHRRR</sequence>
<organism evidence="3 4">
    <name type="scientific">Dysosmobacter segnis</name>
    <dbReference type="NCBI Taxonomy" id="2763042"/>
    <lineage>
        <taxon>Bacteria</taxon>
        <taxon>Bacillati</taxon>
        <taxon>Bacillota</taxon>
        <taxon>Clostridia</taxon>
        <taxon>Eubacteriales</taxon>
        <taxon>Oscillospiraceae</taxon>
        <taxon>Dysosmobacter</taxon>
    </lineage>
</organism>
<dbReference type="EMBL" id="JACOQI010000015">
    <property type="protein sequence ID" value="MBC5771363.1"/>
    <property type="molecule type" value="Genomic_DNA"/>
</dbReference>
<name>A0A923MJC0_9FIRM</name>
<proteinExistence type="predicted"/>
<evidence type="ECO:0000313" key="4">
    <source>
        <dbReference type="Proteomes" id="UP000620327"/>
    </source>
</evidence>
<comment type="caution">
    <text evidence="3">The sequence shown here is derived from an EMBL/GenBank/DDBJ whole genome shotgun (WGS) entry which is preliminary data.</text>
</comment>
<feature type="region of interest" description="Disordered" evidence="1">
    <location>
        <begin position="448"/>
        <end position="468"/>
    </location>
</feature>
<reference evidence="3" key="1">
    <citation type="submission" date="2020-08" db="EMBL/GenBank/DDBJ databases">
        <title>Genome public.</title>
        <authorList>
            <person name="Liu C."/>
            <person name="Sun Q."/>
        </authorList>
    </citation>
    <scope>NUCLEOTIDE SEQUENCE</scope>
    <source>
        <strain evidence="3">BX15</strain>
    </source>
</reference>
<gene>
    <name evidence="3" type="ORF">H8Z83_13760</name>
</gene>
<feature type="compositionally biased region" description="Basic and acidic residues" evidence="1">
    <location>
        <begin position="449"/>
        <end position="468"/>
    </location>
</feature>
<evidence type="ECO:0000259" key="2">
    <source>
        <dbReference type="Pfam" id="PF03432"/>
    </source>
</evidence>
<dbReference type="Pfam" id="PF03432">
    <property type="entry name" value="Relaxase"/>
    <property type="match status" value="1"/>
</dbReference>
<dbReference type="InterPro" id="IPR005094">
    <property type="entry name" value="Endonuclease_MobA/VirD2"/>
</dbReference>
<keyword evidence="4" id="KW-1185">Reference proteome</keyword>
<accession>A0A923MJC0</accession>
<protein>
    <submittedName>
        <fullName evidence="3">Relaxase/mobilization nuclease domain-containing protein</fullName>
    </submittedName>
</protein>
<feature type="domain" description="MobA/VirD2-like nuclease" evidence="2">
    <location>
        <begin position="19"/>
        <end position="147"/>
    </location>
</feature>